<dbReference type="PRINTS" id="PR00146">
    <property type="entry name" value="DHPICSNTHASE"/>
</dbReference>
<keyword evidence="3 5" id="KW-0456">Lyase</keyword>
<accession>A0A2H1ECU1</accession>
<dbReference type="OrthoDB" id="9778880at2"/>
<dbReference type="GO" id="GO:0008747">
    <property type="term" value="F:N-acetylneuraminate lyase activity"/>
    <property type="evidence" value="ECO:0007669"/>
    <property type="project" value="UniProtKB-EC"/>
</dbReference>
<comment type="similarity">
    <text evidence="5">Belongs to the DapA family.</text>
</comment>
<dbReference type="PIRSF" id="PIRSF001365">
    <property type="entry name" value="DHDPS"/>
    <property type="match status" value="1"/>
</dbReference>
<evidence type="ECO:0000256" key="7">
    <source>
        <dbReference type="PIRSR" id="PIRSR001365-2"/>
    </source>
</evidence>
<keyword evidence="4" id="KW-0119">Carbohydrate metabolism</keyword>
<feature type="active site" description="Proton donor/acceptor" evidence="6">
    <location>
        <position position="135"/>
    </location>
</feature>
<dbReference type="PANTHER" id="PTHR12128:SF21">
    <property type="entry name" value="N-ACETYLNEURAMINATE LYASE"/>
    <property type="match status" value="1"/>
</dbReference>
<feature type="binding site" evidence="7">
    <location>
        <position position="207"/>
    </location>
    <ligand>
        <name>pyruvate</name>
        <dbReference type="ChEBI" id="CHEBI:15361"/>
    </ligand>
</feature>
<dbReference type="SUPFAM" id="SSF51569">
    <property type="entry name" value="Aldolase"/>
    <property type="match status" value="1"/>
</dbReference>
<evidence type="ECO:0000256" key="6">
    <source>
        <dbReference type="PIRSR" id="PIRSR001365-1"/>
    </source>
</evidence>
<dbReference type="RefSeq" id="WP_024741553.1">
    <property type="nucleotide sequence ID" value="NZ_BAUG01000030.1"/>
</dbReference>
<dbReference type="Proteomes" id="UP000231564">
    <property type="component" value="Chromosome MARIT"/>
</dbReference>
<evidence type="ECO:0000256" key="1">
    <source>
        <dbReference type="ARBA" id="ARBA00004496"/>
    </source>
</evidence>
<proteinExistence type="inferred from homology"/>
<evidence type="ECO:0000256" key="2">
    <source>
        <dbReference type="ARBA" id="ARBA00022490"/>
    </source>
</evidence>
<evidence type="ECO:0000256" key="5">
    <source>
        <dbReference type="PIRNR" id="PIRNR001365"/>
    </source>
</evidence>
<dbReference type="Pfam" id="PF00701">
    <property type="entry name" value="DHDPS"/>
    <property type="match status" value="1"/>
</dbReference>
<dbReference type="STRING" id="1349785.GCA_000509405_01099"/>
<evidence type="ECO:0000256" key="3">
    <source>
        <dbReference type="ARBA" id="ARBA00023239"/>
    </source>
</evidence>
<keyword evidence="2" id="KW-0963">Cytoplasm</keyword>
<gene>
    <name evidence="8" type="primary">nanA</name>
    <name evidence="8" type="ORF">MARIT_2680</name>
</gene>
<name>A0A2H1ECU1_9FLAO</name>
<dbReference type="AlphaFoldDB" id="A0A2H1ECU1"/>
<dbReference type="KEGG" id="tmar:MARIT_2680"/>
<evidence type="ECO:0000313" key="8">
    <source>
        <dbReference type="EMBL" id="SFZ84294.1"/>
    </source>
</evidence>
<keyword evidence="9" id="KW-1185">Reference proteome</keyword>
<dbReference type="SMART" id="SM01130">
    <property type="entry name" value="DHDPS"/>
    <property type="match status" value="1"/>
</dbReference>
<evidence type="ECO:0000313" key="9">
    <source>
        <dbReference type="Proteomes" id="UP000231564"/>
    </source>
</evidence>
<dbReference type="GeneID" id="47724141"/>
<dbReference type="Gene3D" id="3.20.20.70">
    <property type="entry name" value="Aldolase class I"/>
    <property type="match status" value="1"/>
</dbReference>
<sequence>MTVKNLIAATYSPMSNNGCLNTSIIKDYSQFLIRNKVAGVFMNGSTGDFTSLSISERKEITSSWAKQKSSDLYLIDHVGDPSLKVAKELATHAADKVDAIAALAPFYFKLNSIEKLITYCKEIAACAPDLPFYYYHIPILSGANLNMEAFLEKAQYEIPTLAGIKFTNNNLIDYKHSKNVANGKFNILFGYDEIFINSLAIGATGWVGSTYNHLAPLYYKIKELFEKGLIVEASDLQTKAIRFVEILDRKGGFNGVGKGFMKTLGIDCGPSRFPHTTLTDEDYITIKKELDNIGLLDTMFSK</sequence>
<protein>
    <submittedName>
        <fullName evidence="8">N-acetylneuraminate lyase</fullName>
        <ecNumber evidence="8">4.1.3.3</ecNumber>
    </submittedName>
</protein>
<feature type="active site" description="Schiff-base intermediate with substrate" evidence="6">
    <location>
        <position position="165"/>
    </location>
</feature>
<evidence type="ECO:0000256" key="4">
    <source>
        <dbReference type="ARBA" id="ARBA00023277"/>
    </source>
</evidence>
<dbReference type="InterPro" id="IPR002220">
    <property type="entry name" value="DapA-like"/>
</dbReference>
<dbReference type="EC" id="4.1.3.3" evidence="8"/>
<dbReference type="GO" id="GO:0005737">
    <property type="term" value="C:cytoplasm"/>
    <property type="evidence" value="ECO:0007669"/>
    <property type="project" value="UniProtKB-SubCell"/>
</dbReference>
<dbReference type="PANTHER" id="PTHR12128">
    <property type="entry name" value="DIHYDRODIPICOLINATE SYNTHASE"/>
    <property type="match status" value="1"/>
</dbReference>
<comment type="subcellular location">
    <subcellularLocation>
        <location evidence="1">Cytoplasm</location>
    </subcellularLocation>
</comment>
<organism evidence="8 9">
    <name type="scientific">Tenacibaculum maritimum NCIMB 2154</name>
    <dbReference type="NCBI Taxonomy" id="1349785"/>
    <lineage>
        <taxon>Bacteria</taxon>
        <taxon>Pseudomonadati</taxon>
        <taxon>Bacteroidota</taxon>
        <taxon>Flavobacteriia</taxon>
        <taxon>Flavobacteriales</taxon>
        <taxon>Flavobacteriaceae</taxon>
        <taxon>Tenacibaculum</taxon>
    </lineage>
</organism>
<dbReference type="InterPro" id="IPR013785">
    <property type="entry name" value="Aldolase_TIM"/>
</dbReference>
<reference evidence="8 9" key="1">
    <citation type="submission" date="2016-11" db="EMBL/GenBank/DDBJ databases">
        <authorList>
            <person name="Jaros S."/>
            <person name="Januszkiewicz K."/>
            <person name="Wedrychowicz H."/>
        </authorList>
    </citation>
    <scope>NUCLEOTIDE SEQUENCE [LARGE SCALE GENOMIC DNA]</scope>
    <source>
        <strain evidence="8">NCIMB 2154T</strain>
    </source>
</reference>
<feature type="binding site" evidence="7">
    <location>
        <position position="46"/>
    </location>
    <ligand>
        <name>pyruvate</name>
        <dbReference type="ChEBI" id="CHEBI:15361"/>
    </ligand>
</feature>
<dbReference type="EMBL" id="LT634361">
    <property type="protein sequence ID" value="SFZ84294.1"/>
    <property type="molecule type" value="Genomic_DNA"/>
</dbReference>